<name>A0A0F3REH4_9RICK</name>
<evidence type="ECO:0000313" key="1">
    <source>
        <dbReference type="EMBL" id="KJW04643.1"/>
    </source>
</evidence>
<dbReference type="AlphaFoldDB" id="A0A0F3REH4"/>
<dbReference type="EMBL" id="LAOQ01000003">
    <property type="protein sequence ID" value="KJW04643.1"/>
    <property type="molecule type" value="Genomic_DNA"/>
</dbReference>
<dbReference type="Proteomes" id="UP000033736">
    <property type="component" value="Unassembled WGS sequence"/>
</dbReference>
<proteinExistence type="predicted"/>
<keyword evidence="2" id="KW-1185">Reference proteome</keyword>
<evidence type="ECO:0000313" key="2">
    <source>
        <dbReference type="Proteomes" id="UP000033736"/>
    </source>
</evidence>
<dbReference type="PATRIC" id="fig|1268837.3.peg.1151"/>
<accession>A0A0F3REH4</accession>
<sequence>MSNSNIDNDLDKIDSLLKKAKSKKYRSLMMI</sequence>
<gene>
    <name evidence="1" type="ORF">RAT170B_0960</name>
</gene>
<organism evidence="1 2">
    <name type="scientific">Rickettsia argasii T170-B</name>
    <dbReference type="NCBI Taxonomy" id="1268837"/>
    <lineage>
        <taxon>Bacteria</taxon>
        <taxon>Pseudomonadati</taxon>
        <taxon>Pseudomonadota</taxon>
        <taxon>Alphaproteobacteria</taxon>
        <taxon>Rickettsiales</taxon>
        <taxon>Rickettsiaceae</taxon>
        <taxon>Rickettsieae</taxon>
        <taxon>Rickettsia</taxon>
        <taxon>spotted fever group</taxon>
    </lineage>
</organism>
<protein>
    <submittedName>
        <fullName evidence="1">Uncharacterized protein</fullName>
    </submittedName>
</protein>
<comment type="caution">
    <text evidence="1">The sequence shown here is derived from an EMBL/GenBank/DDBJ whole genome shotgun (WGS) entry which is preliminary data.</text>
</comment>
<reference evidence="1 2" key="1">
    <citation type="submission" date="2015-01" db="EMBL/GenBank/DDBJ databases">
        <title>Genome Sequencing of Rickettsiales /home/snadendla/prok_pipe/test/illegal_ec_num.txt.</title>
        <authorList>
            <person name="Daugherty S.C."/>
            <person name="Su Q."/>
            <person name="Abolude K."/>
            <person name="Beier-Sexton M."/>
            <person name="Carlyon J.A."/>
            <person name="Carter R."/>
            <person name="Day N.P."/>
            <person name="Dumler S.J."/>
            <person name="Dyachenko V."/>
            <person name="Godinez A."/>
            <person name="Kurtti T.J."/>
            <person name="Lichay M."/>
            <person name="Mullins K.E."/>
            <person name="Ott S."/>
            <person name="Pappas-Brown V."/>
            <person name="Paris D.H."/>
            <person name="Patel P."/>
            <person name="Richards A.L."/>
            <person name="Sadzewicz L."/>
            <person name="Sears K."/>
            <person name="Seidman D."/>
            <person name="Sengamalay N."/>
            <person name="Stenos J."/>
            <person name="Tallon L.J."/>
            <person name="Vincent G."/>
            <person name="Fraser C.M."/>
            <person name="Munderloh U."/>
            <person name="Dunning-Hotopp J.C."/>
        </authorList>
    </citation>
    <scope>NUCLEOTIDE SEQUENCE [LARGE SCALE GENOMIC DNA]</scope>
    <source>
        <strain evidence="1 2">T170-B</strain>
    </source>
</reference>